<dbReference type="InterPro" id="IPR001763">
    <property type="entry name" value="Rhodanese-like_dom"/>
</dbReference>
<comment type="catalytic activity">
    <reaction evidence="3">
        <text>5-methylaminomethyl-2-thiouridine(34) in tRNA + (2E)-geranyl diphosphate = 5-methylaminomethyl-S-(2E)-geranyl-thiouridine(34) in tRNA + diphosphate</text>
        <dbReference type="Rhea" id="RHEA:14085"/>
        <dbReference type="Rhea" id="RHEA-COMP:10195"/>
        <dbReference type="Rhea" id="RHEA-COMP:14654"/>
        <dbReference type="ChEBI" id="CHEBI:33019"/>
        <dbReference type="ChEBI" id="CHEBI:58057"/>
        <dbReference type="ChEBI" id="CHEBI:74455"/>
        <dbReference type="ChEBI" id="CHEBI:140632"/>
    </reaction>
</comment>
<keyword evidence="1 3" id="KW-0808">Transferase</keyword>
<dbReference type="GO" id="GO:0043828">
    <property type="term" value="F:tRNA 2-selenouridine synthase activity"/>
    <property type="evidence" value="ECO:0007669"/>
    <property type="project" value="UniProtKB-EC"/>
</dbReference>
<dbReference type="InterPro" id="IPR017582">
    <property type="entry name" value="SelU"/>
</dbReference>
<dbReference type="HAMAP" id="MF_01622">
    <property type="entry name" value="tRNA_sel_U_synth"/>
    <property type="match status" value="1"/>
</dbReference>
<comment type="similarity">
    <text evidence="3">Belongs to the SelU family.</text>
</comment>
<dbReference type="NCBIfam" id="NF008750">
    <property type="entry name" value="PRK11784.1-2"/>
    <property type="match status" value="1"/>
</dbReference>
<evidence type="ECO:0000259" key="4">
    <source>
        <dbReference type="PROSITE" id="PS50206"/>
    </source>
</evidence>
<dbReference type="OrthoDB" id="9808735at2"/>
<dbReference type="NCBIfam" id="TIGR03167">
    <property type="entry name" value="tRNA_sel_U_synt"/>
    <property type="match status" value="1"/>
</dbReference>
<dbReference type="NCBIfam" id="NF008751">
    <property type="entry name" value="PRK11784.1-3"/>
    <property type="match status" value="1"/>
</dbReference>
<dbReference type="AlphaFoldDB" id="A0A330LVR7"/>
<sequence>MSKHLVPKSAYREIMLSGHPMMDVRAPLEFNKGAFLSSTNLPLMQDSERQKVGTCYKKNGQEAAIQLGHSLIKGKIKQQRLDAWLDYFAKNPHAYLYCFRGGLRSQLTQQWLKEAGLEIPYVEGGYKAMRQYLIDVIDEAPQQQPVLILSGITGSGKTDFLVKRSESVDLEGIAHHRGSSFGRYHEPQPTQINFENHLAVELLRHQQREERCLVLEDESFLIGRSAIPKTFYSAMQTAQMLVLEESNENRHARLLDEYVHKMHSGYIERLGEEAGWVAFSEYLSLSITGIKKRLGGQLHDEFQSIITNALKIQQQTSSTEAHLEWISMLLDKYYDPMYQYQLDKKQARVLFKGSHQAMHEWLDEYSART</sequence>
<dbReference type="Proteomes" id="UP000250123">
    <property type="component" value="Chromosome SHEWBE"/>
</dbReference>
<comment type="catalytic activity">
    <reaction evidence="3">
        <text>5-methylaminomethyl-S-(2E)-geranyl-thiouridine(34) in tRNA + selenophosphate + H(+) = 5-methylaminomethyl-2-(Se-phospho)selenouridine(34) in tRNA + (2E)-thiogeraniol</text>
        <dbReference type="Rhea" id="RHEA:60172"/>
        <dbReference type="Rhea" id="RHEA-COMP:14654"/>
        <dbReference type="Rhea" id="RHEA-COMP:15523"/>
        <dbReference type="ChEBI" id="CHEBI:15378"/>
        <dbReference type="ChEBI" id="CHEBI:16144"/>
        <dbReference type="ChEBI" id="CHEBI:140632"/>
        <dbReference type="ChEBI" id="CHEBI:143702"/>
        <dbReference type="ChEBI" id="CHEBI:143703"/>
    </reaction>
</comment>
<dbReference type="Gene3D" id="3.40.250.10">
    <property type="entry name" value="Rhodanese-like domain"/>
    <property type="match status" value="1"/>
</dbReference>
<dbReference type="PANTHER" id="PTHR30401:SF0">
    <property type="entry name" value="TRNA 2-SELENOURIDINE SYNTHASE"/>
    <property type="match status" value="1"/>
</dbReference>
<dbReference type="InterPro" id="IPR058840">
    <property type="entry name" value="AAA_SelU"/>
</dbReference>
<dbReference type="PROSITE" id="PS50206">
    <property type="entry name" value="RHODANESE_3"/>
    <property type="match status" value="1"/>
</dbReference>
<dbReference type="SUPFAM" id="SSF52821">
    <property type="entry name" value="Rhodanese/Cell cycle control phosphatase"/>
    <property type="match status" value="1"/>
</dbReference>
<dbReference type="GO" id="GO:0016765">
    <property type="term" value="F:transferase activity, transferring alkyl or aryl (other than methyl) groups"/>
    <property type="evidence" value="ECO:0007669"/>
    <property type="project" value="UniProtKB-UniRule"/>
</dbReference>
<accession>A0A330LVR7</accession>
<evidence type="ECO:0000313" key="5">
    <source>
        <dbReference type="EMBL" id="SQH74349.1"/>
    </source>
</evidence>
<dbReference type="GO" id="GO:0002098">
    <property type="term" value="P:tRNA wobble uridine modification"/>
    <property type="evidence" value="ECO:0007669"/>
    <property type="project" value="UniProtKB-UniRule"/>
</dbReference>
<dbReference type="InterPro" id="IPR036873">
    <property type="entry name" value="Rhodanese-like_dom_sf"/>
</dbReference>
<proteinExistence type="inferred from homology"/>
<dbReference type="EMBL" id="LS483452">
    <property type="protein sequence ID" value="SQH74349.1"/>
    <property type="molecule type" value="Genomic_DNA"/>
</dbReference>
<reference evidence="6" key="1">
    <citation type="submission" date="2018-06" db="EMBL/GenBank/DDBJ databases">
        <authorList>
            <person name="Cea G.-C."/>
            <person name="William W."/>
        </authorList>
    </citation>
    <scope>NUCLEOTIDE SEQUENCE [LARGE SCALE GENOMIC DNA]</scope>
    <source>
        <strain evidence="6">DB21MT-2</strain>
    </source>
</reference>
<comment type="function">
    <text evidence="3">Involved in the post-transcriptional modification of the uridine at the wobble position (U34) of tRNA(Lys), tRNA(Glu) and tRNA(Gln). Catalyzes the conversion of 2-thiouridine (S2U-RNA) to 2-selenouridine (Se2U-RNA). Acts in a two-step process involving geranylation of 2-thiouridine (S2U) to S-geranyl-2-thiouridine (geS2U) and subsequent selenation of the latter derivative to 2-selenouridine (Se2U) in the tRNA chain.</text>
</comment>
<comment type="subunit">
    <text evidence="3">Monomer.</text>
</comment>
<feature type="domain" description="Rhodanese" evidence="4">
    <location>
        <begin position="15"/>
        <end position="138"/>
    </location>
</feature>
<organism evidence="5 6">
    <name type="scientific">Shewanella benthica</name>
    <dbReference type="NCBI Taxonomy" id="43661"/>
    <lineage>
        <taxon>Bacteria</taxon>
        <taxon>Pseudomonadati</taxon>
        <taxon>Pseudomonadota</taxon>
        <taxon>Gammaproteobacteria</taxon>
        <taxon>Alteromonadales</taxon>
        <taxon>Shewanellaceae</taxon>
        <taxon>Shewanella</taxon>
    </lineage>
</organism>
<comment type="catalytic activity">
    <reaction evidence="3">
        <text>5-methylaminomethyl-2-thiouridine(34) in tRNA + selenophosphate + (2E)-geranyl diphosphate + H2O + H(+) = 5-methylaminomethyl-2-selenouridine(34) in tRNA + (2E)-thiogeraniol + phosphate + diphosphate</text>
        <dbReference type="Rhea" id="RHEA:42716"/>
        <dbReference type="Rhea" id="RHEA-COMP:10195"/>
        <dbReference type="Rhea" id="RHEA-COMP:10196"/>
        <dbReference type="ChEBI" id="CHEBI:15377"/>
        <dbReference type="ChEBI" id="CHEBI:15378"/>
        <dbReference type="ChEBI" id="CHEBI:16144"/>
        <dbReference type="ChEBI" id="CHEBI:33019"/>
        <dbReference type="ChEBI" id="CHEBI:43474"/>
        <dbReference type="ChEBI" id="CHEBI:58057"/>
        <dbReference type="ChEBI" id="CHEBI:74455"/>
        <dbReference type="ChEBI" id="CHEBI:82743"/>
        <dbReference type="ChEBI" id="CHEBI:143703"/>
        <dbReference type="EC" id="2.9.1.3"/>
    </reaction>
</comment>
<name>A0A330LVR7_9GAMM</name>
<dbReference type="EC" id="2.9.1.3" evidence="3"/>
<comment type="catalytic activity">
    <reaction evidence="3">
        <text>5-methylaminomethyl-2-(Se-phospho)selenouridine(34) in tRNA + H2O = 5-methylaminomethyl-2-selenouridine(34) in tRNA + phosphate</text>
        <dbReference type="Rhea" id="RHEA:60176"/>
        <dbReference type="Rhea" id="RHEA-COMP:10196"/>
        <dbReference type="Rhea" id="RHEA-COMP:15523"/>
        <dbReference type="ChEBI" id="CHEBI:15377"/>
        <dbReference type="ChEBI" id="CHEBI:43474"/>
        <dbReference type="ChEBI" id="CHEBI:82743"/>
        <dbReference type="ChEBI" id="CHEBI:143702"/>
    </reaction>
</comment>
<evidence type="ECO:0000256" key="1">
    <source>
        <dbReference type="ARBA" id="ARBA00022679"/>
    </source>
</evidence>
<dbReference type="KEGG" id="sbk:SHEWBE_0360"/>
<dbReference type="Pfam" id="PF26341">
    <property type="entry name" value="AAA_SelU"/>
    <property type="match status" value="1"/>
</dbReference>
<protein>
    <recommendedName>
        <fullName evidence="3">tRNA 2-selenouridine synthase</fullName>
        <ecNumber evidence="3">2.9.1.3</ecNumber>
    </recommendedName>
</protein>
<feature type="active site" description="S-selanylcysteine intermediate" evidence="3">
    <location>
        <position position="98"/>
    </location>
</feature>
<keyword evidence="2 3" id="KW-0711">Selenium</keyword>
<dbReference type="RefSeq" id="WP_112351110.1">
    <property type="nucleotide sequence ID" value="NZ_LS483452.1"/>
</dbReference>
<evidence type="ECO:0000313" key="6">
    <source>
        <dbReference type="Proteomes" id="UP000250123"/>
    </source>
</evidence>
<dbReference type="SMART" id="SM00450">
    <property type="entry name" value="RHOD"/>
    <property type="match status" value="1"/>
</dbReference>
<dbReference type="PANTHER" id="PTHR30401">
    <property type="entry name" value="TRNA 2-SELENOURIDINE SYNTHASE"/>
    <property type="match status" value="1"/>
</dbReference>
<gene>
    <name evidence="3 5" type="primary">selU</name>
    <name evidence="5" type="ORF">SHEWBE_0360</name>
</gene>
<evidence type="ECO:0000256" key="2">
    <source>
        <dbReference type="ARBA" id="ARBA00023266"/>
    </source>
</evidence>
<evidence type="ECO:0000256" key="3">
    <source>
        <dbReference type="HAMAP-Rule" id="MF_01622"/>
    </source>
</evidence>